<dbReference type="Proteomes" id="UP000193920">
    <property type="component" value="Unassembled WGS sequence"/>
</dbReference>
<protein>
    <submittedName>
        <fullName evidence="2">Uncharacterized protein</fullName>
    </submittedName>
</protein>
<proteinExistence type="predicted"/>
<dbReference type="AlphaFoldDB" id="A0A1Y2FKV8"/>
<gene>
    <name evidence="2" type="ORF">LY90DRAFT_697138</name>
</gene>
<keyword evidence="3" id="KW-1185">Reference proteome</keyword>
<comment type="caution">
    <text evidence="2">The sequence shown here is derived from an EMBL/GenBank/DDBJ whole genome shotgun (WGS) entry which is preliminary data.</text>
</comment>
<feature type="chain" id="PRO_5012056339" evidence="1">
    <location>
        <begin position="24"/>
        <end position="141"/>
    </location>
</feature>
<organism evidence="2 3">
    <name type="scientific">Neocallimastix californiae</name>
    <dbReference type="NCBI Taxonomy" id="1754190"/>
    <lineage>
        <taxon>Eukaryota</taxon>
        <taxon>Fungi</taxon>
        <taxon>Fungi incertae sedis</taxon>
        <taxon>Chytridiomycota</taxon>
        <taxon>Chytridiomycota incertae sedis</taxon>
        <taxon>Neocallimastigomycetes</taxon>
        <taxon>Neocallimastigales</taxon>
        <taxon>Neocallimastigaceae</taxon>
        <taxon>Neocallimastix</taxon>
    </lineage>
</organism>
<sequence length="141" mass="15889">MKFRTINIIGSAVCLALVATGLPIPIKSINVEKISTTPITHSEPVNTINNIPLDQDVEDENKKKDNGNKKKININYVMRGSDKNFIANGPKGLVKDLHRISQFEIPTIGDKFIEMNNESIPYMRTEQQSETNDNEIHEEKV</sequence>
<evidence type="ECO:0000256" key="1">
    <source>
        <dbReference type="SAM" id="SignalP"/>
    </source>
</evidence>
<accession>A0A1Y2FKV8</accession>
<evidence type="ECO:0000313" key="3">
    <source>
        <dbReference type="Proteomes" id="UP000193920"/>
    </source>
</evidence>
<reference evidence="2 3" key="1">
    <citation type="submission" date="2016-08" db="EMBL/GenBank/DDBJ databases">
        <title>A Parts List for Fungal Cellulosomes Revealed by Comparative Genomics.</title>
        <authorList>
            <consortium name="DOE Joint Genome Institute"/>
            <person name="Haitjema C.H."/>
            <person name="Gilmore S.P."/>
            <person name="Henske J.K."/>
            <person name="Solomon K.V."/>
            <person name="De Groot R."/>
            <person name="Kuo A."/>
            <person name="Mondo S.J."/>
            <person name="Salamov A.A."/>
            <person name="Labutti K."/>
            <person name="Zhao Z."/>
            <person name="Chiniquy J."/>
            <person name="Barry K."/>
            <person name="Brewer H.M."/>
            <person name="Purvine S.O."/>
            <person name="Wright A.T."/>
            <person name="Boxma B."/>
            <person name="Van Alen T."/>
            <person name="Hackstein J.H."/>
            <person name="Baker S.E."/>
            <person name="Grigoriev I.V."/>
            <person name="O'Malley M.A."/>
        </authorList>
    </citation>
    <scope>NUCLEOTIDE SEQUENCE [LARGE SCALE GENOMIC DNA]</scope>
    <source>
        <strain evidence="2 3">G1</strain>
    </source>
</reference>
<name>A0A1Y2FKV8_9FUNG</name>
<dbReference type="EMBL" id="MCOG01000005">
    <property type="protein sequence ID" value="ORY84559.1"/>
    <property type="molecule type" value="Genomic_DNA"/>
</dbReference>
<evidence type="ECO:0000313" key="2">
    <source>
        <dbReference type="EMBL" id="ORY84559.1"/>
    </source>
</evidence>
<keyword evidence="1" id="KW-0732">Signal</keyword>
<feature type="signal peptide" evidence="1">
    <location>
        <begin position="1"/>
        <end position="23"/>
    </location>
</feature>